<gene>
    <name evidence="2" type="ORF">SAMN05444274_104305</name>
</gene>
<feature type="chain" id="PRO_5013268354" description="Outer membrane protein beta-barrel domain-containing protein" evidence="1">
    <location>
        <begin position="21"/>
        <end position="184"/>
    </location>
</feature>
<feature type="signal peptide" evidence="1">
    <location>
        <begin position="1"/>
        <end position="20"/>
    </location>
</feature>
<dbReference type="Proteomes" id="UP000184164">
    <property type="component" value="Unassembled WGS sequence"/>
</dbReference>
<accession>A0A1M5AFS2</accession>
<proteinExistence type="predicted"/>
<evidence type="ECO:0000313" key="3">
    <source>
        <dbReference type="Proteomes" id="UP000184164"/>
    </source>
</evidence>
<dbReference type="RefSeq" id="WP_073001375.1">
    <property type="nucleotide sequence ID" value="NZ_FQUM01000004.1"/>
</dbReference>
<name>A0A1M5AFS2_9BACT</name>
<keyword evidence="1" id="KW-0732">Signal</keyword>
<evidence type="ECO:0000313" key="2">
    <source>
        <dbReference type="EMBL" id="SHF28956.1"/>
    </source>
</evidence>
<protein>
    <recommendedName>
        <fullName evidence="4">Outer membrane protein beta-barrel domain-containing protein</fullName>
    </recommendedName>
</protein>
<dbReference type="AlphaFoldDB" id="A0A1M5AFS2"/>
<keyword evidence="3" id="KW-1185">Reference proteome</keyword>
<evidence type="ECO:0008006" key="4">
    <source>
        <dbReference type="Google" id="ProtNLM"/>
    </source>
</evidence>
<sequence>MSKRIVLSLFVLFLAFSLSAQNTTFNKGDKVLNLGIGFGSTLYSGSHYTSKIPPISASFEVGVKDELFDENSSLGVGGYLGYTGAKWEYMNYGWDYSSVIVGARGALHYQFVDKLDTYTGLMLGYNVVSSKAHGTAGTYANSVGSGFAFSWILGGRYYFNDNLAGLLELGYGVAYLNLGIALKL</sequence>
<dbReference type="OrthoDB" id="1118003at2"/>
<organism evidence="2 3">
    <name type="scientific">Mariniphaga anaerophila</name>
    <dbReference type="NCBI Taxonomy" id="1484053"/>
    <lineage>
        <taxon>Bacteria</taxon>
        <taxon>Pseudomonadati</taxon>
        <taxon>Bacteroidota</taxon>
        <taxon>Bacteroidia</taxon>
        <taxon>Marinilabiliales</taxon>
        <taxon>Prolixibacteraceae</taxon>
        <taxon>Mariniphaga</taxon>
    </lineage>
</organism>
<dbReference type="STRING" id="1484053.SAMN05444274_104305"/>
<evidence type="ECO:0000256" key="1">
    <source>
        <dbReference type="SAM" id="SignalP"/>
    </source>
</evidence>
<reference evidence="2 3" key="1">
    <citation type="submission" date="2016-11" db="EMBL/GenBank/DDBJ databases">
        <authorList>
            <person name="Jaros S."/>
            <person name="Januszkiewicz K."/>
            <person name="Wedrychowicz H."/>
        </authorList>
    </citation>
    <scope>NUCLEOTIDE SEQUENCE [LARGE SCALE GENOMIC DNA]</scope>
    <source>
        <strain evidence="2 3">DSM 26910</strain>
    </source>
</reference>
<dbReference type="EMBL" id="FQUM01000004">
    <property type="protein sequence ID" value="SHF28956.1"/>
    <property type="molecule type" value="Genomic_DNA"/>
</dbReference>